<dbReference type="PANTHER" id="PTHR43827:SF3">
    <property type="entry name" value="NADP-DEPENDENT OXIDOREDUCTASE DOMAIN-CONTAINING PROTEIN"/>
    <property type="match status" value="1"/>
</dbReference>
<dbReference type="PANTHER" id="PTHR43827">
    <property type="entry name" value="2,5-DIKETO-D-GLUCONIC ACID REDUCTASE"/>
    <property type="match status" value="1"/>
</dbReference>
<dbReference type="Gene3D" id="3.20.20.100">
    <property type="entry name" value="NADP-dependent oxidoreductase domain"/>
    <property type="match status" value="1"/>
</dbReference>
<dbReference type="Pfam" id="PF00248">
    <property type="entry name" value="Aldo_ket_red"/>
    <property type="match status" value="2"/>
</dbReference>
<proteinExistence type="inferred from homology"/>
<evidence type="ECO:0000256" key="3">
    <source>
        <dbReference type="ARBA" id="ARBA00023002"/>
    </source>
</evidence>
<dbReference type="PROSITE" id="PS00798">
    <property type="entry name" value="ALDOKETO_REDUCTASE_1"/>
    <property type="match status" value="1"/>
</dbReference>
<dbReference type="InterPro" id="IPR018170">
    <property type="entry name" value="Aldo/ket_reductase_CS"/>
</dbReference>
<evidence type="ECO:0000259" key="7">
    <source>
        <dbReference type="Pfam" id="PF00248"/>
    </source>
</evidence>
<keyword evidence="2" id="KW-0521">NADP</keyword>
<dbReference type="KEGG" id="nsn:EXE58_03025"/>
<dbReference type="PROSITE" id="PS00063">
    <property type="entry name" value="ALDOKETO_REDUCTASE_3"/>
    <property type="match status" value="1"/>
</dbReference>
<evidence type="ECO:0000256" key="5">
    <source>
        <dbReference type="PIRSR" id="PIRSR000097-2"/>
    </source>
</evidence>
<gene>
    <name evidence="8" type="ORF">EXE58_03025</name>
</gene>
<evidence type="ECO:0000256" key="6">
    <source>
        <dbReference type="PIRSR" id="PIRSR000097-3"/>
    </source>
</evidence>
<organism evidence="8 9">
    <name type="scientific">Nocardioides seonyuensis</name>
    <dbReference type="NCBI Taxonomy" id="2518371"/>
    <lineage>
        <taxon>Bacteria</taxon>
        <taxon>Bacillati</taxon>
        <taxon>Actinomycetota</taxon>
        <taxon>Actinomycetes</taxon>
        <taxon>Propionibacteriales</taxon>
        <taxon>Nocardioidaceae</taxon>
        <taxon>Nocardioides</taxon>
    </lineage>
</organism>
<dbReference type="GO" id="GO:0016616">
    <property type="term" value="F:oxidoreductase activity, acting on the CH-OH group of donors, NAD or NADP as acceptor"/>
    <property type="evidence" value="ECO:0007669"/>
    <property type="project" value="UniProtKB-ARBA"/>
</dbReference>
<dbReference type="EMBL" id="CP038436">
    <property type="protein sequence ID" value="QBX54543.1"/>
    <property type="molecule type" value="Genomic_DNA"/>
</dbReference>
<name>A0A4P7ID81_9ACTN</name>
<sequence length="279" mass="30344">MTQVPTHTLNDGQPLPAIGLGTYRLRGADGVRAVASGIDAGYRLLDTAVAYENEAEVGEGIRASGIDRDELVVTTKIRGRDHSADGAVRSVEGSLERLGLDRIDLVLIHWPNPSRDLYVDTWRGLVYLRERGLVGSIGVSNFTPAHLQRIIDETGVTPAVNQVELHPRFAQADLRAEHERLGIRTQSWSPLGARKPPFDEPAIAEAARAYDVTPAQVVLRWHVQLGAVPIPKSATAQRQASNLDVFGFELADAEMAAISALDDPSGRLWGGDPETHEEM</sequence>
<dbReference type="FunFam" id="3.20.20.100:FF:000002">
    <property type="entry name" value="2,5-diketo-D-gluconic acid reductase A"/>
    <property type="match status" value="1"/>
</dbReference>
<evidence type="ECO:0000313" key="9">
    <source>
        <dbReference type="Proteomes" id="UP000294853"/>
    </source>
</evidence>
<accession>A0A4P7ID81</accession>
<dbReference type="SUPFAM" id="SSF51430">
    <property type="entry name" value="NAD(P)-linked oxidoreductase"/>
    <property type="match status" value="1"/>
</dbReference>
<reference evidence="8 9" key="1">
    <citation type="submission" date="2019-03" db="EMBL/GenBank/DDBJ databases">
        <title>Three New Species of Nocardioides, Nocardioides euryhalodurans sp. nov., Nocardioides seonyuensis sp. nov. and Nocardioides eburneoflavus sp. nov. Iolated from Soil.</title>
        <authorList>
            <person name="Roh S.G."/>
            <person name="Lee C."/>
            <person name="Kim M.-K."/>
            <person name="Kim S.B."/>
        </authorList>
    </citation>
    <scope>NUCLEOTIDE SEQUENCE [LARGE SCALE GENOMIC DNA]</scope>
    <source>
        <strain evidence="8 9">MMS17-SY207-3</strain>
    </source>
</reference>
<comment type="similarity">
    <text evidence="1">Belongs to the aldo/keto reductase family.</text>
</comment>
<dbReference type="Proteomes" id="UP000294853">
    <property type="component" value="Chromosome"/>
</dbReference>
<evidence type="ECO:0000256" key="1">
    <source>
        <dbReference type="ARBA" id="ARBA00007905"/>
    </source>
</evidence>
<dbReference type="InterPro" id="IPR023210">
    <property type="entry name" value="NADP_OxRdtase_dom"/>
</dbReference>
<dbReference type="OrthoDB" id="9804790at2"/>
<protein>
    <submittedName>
        <fullName evidence="8">Aldo/keto reductase</fullName>
    </submittedName>
</protein>
<keyword evidence="9" id="KW-1185">Reference proteome</keyword>
<evidence type="ECO:0000313" key="8">
    <source>
        <dbReference type="EMBL" id="QBX54543.1"/>
    </source>
</evidence>
<feature type="domain" description="NADP-dependent oxidoreductase" evidence="7">
    <location>
        <begin position="18"/>
        <end position="192"/>
    </location>
</feature>
<feature type="active site" description="Proton donor" evidence="4">
    <location>
        <position position="51"/>
    </location>
</feature>
<dbReference type="InterPro" id="IPR036812">
    <property type="entry name" value="NAD(P)_OxRdtase_dom_sf"/>
</dbReference>
<keyword evidence="3" id="KW-0560">Oxidoreductase</keyword>
<evidence type="ECO:0000256" key="4">
    <source>
        <dbReference type="PIRSR" id="PIRSR000097-1"/>
    </source>
</evidence>
<feature type="site" description="Lowers pKa of active site Tyr" evidence="6">
    <location>
        <position position="76"/>
    </location>
</feature>
<dbReference type="AlphaFoldDB" id="A0A4P7ID81"/>
<feature type="domain" description="NADP-dependent oxidoreductase" evidence="7">
    <location>
        <begin position="202"/>
        <end position="262"/>
    </location>
</feature>
<dbReference type="CDD" id="cd19132">
    <property type="entry name" value="AKR_AKR5D1_E1"/>
    <property type="match status" value="1"/>
</dbReference>
<dbReference type="PIRSF" id="PIRSF000097">
    <property type="entry name" value="AKR"/>
    <property type="match status" value="1"/>
</dbReference>
<dbReference type="RefSeq" id="WP_135266516.1">
    <property type="nucleotide sequence ID" value="NZ_CP038436.1"/>
</dbReference>
<feature type="binding site" evidence="5">
    <location>
        <position position="109"/>
    </location>
    <ligand>
        <name>substrate</name>
    </ligand>
</feature>
<dbReference type="PRINTS" id="PR00069">
    <property type="entry name" value="ALDKETRDTASE"/>
</dbReference>
<dbReference type="InterPro" id="IPR020471">
    <property type="entry name" value="AKR"/>
</dbReference>
<evidence type="ECO:0000256" key="2">
    <source>
        <dbReference type="ARBA" id="ARBA00022857"/>
    </source>
</evidence>